<sequence>MRSILHDYLDQAAHPYLKDGYLYGWIKKVRQYLWEKTSFIDEWRFIPAKLKLLVRNKIVDAFTAIAESILRKTVPRLVEQLQIEHRIDEFDIQFSVDFFYGYFKRYVYKPMLLICAGLNLLIGILNMVWFLIIV</sequence>
<evidence type="ECO:0000313" key="2">
    <source>
        <dbReference type="EMBL" id="CAO81302.1"/>
    </source>
</evidence>
<feature type="transmembrane region" description="Helical" evidence="1">
    <location>
        <begin position="111"/>
        <end position="132"/>
    </location>
</feature>
<evidence type="ECO:0000313" key="3">
    <source>
        <dbReference type="Proteomes" id="UP000002019"/>
    </source>
</evidence>
<dbReference type="AlphaFoldDB" id="B0VJ91"/>
<proteinExistence type="predicted"/>
<keyword evidence="1" id="KW-0472">Membrane</keyword>
<dbReference type="Proteomes" id="UP000002019">
    <property type="component" value="Chromosome"/>
</dbReference>
<organism evidence="2 3">
    <name type="scientific">Cloacimonas acidaminovorans (strain Evry)</name>
    <dbReference type="NCBI Taxonomy" id="459349"/>
    <lineage>
        <taxon>Bacteria</taxon>
        <taxon>Pseudomonadati</taxon>
        <taxon>Candidatus Cloacimonadota</taxon>
        <taxon>Candidatus Cloacimonadia</taxon>
        <taxon>Candidatus Cloacimonadales</taxon>
        <taxon>Candidatus Cloacimonadaceae</taxon>
        <taxon>Candidatus Cloacimonas</taxon>
    </lineage>
</organism>
<name>B0VJ91_CLOAI</name>
<dbReference type="HOGENOM" id="CLU_1892496_0_0_0"/>
<dbReference type="KEGG" id="caci:CLOAM1451"/>
<dbReference type="EMBL" id="CU466930">
    <property type="protein sequence ID" value="CAO81302.1"/>
    <property type="molecule type" value="Genomic_DNA"/>
</dbReference>
<accession>B0VJ91</accession>
<keyword evidence="3" id="KW-1185">Reference proteome</keyword>
<keyword evidence="1" id="KW-1133">Transmembrane helix</keyword>
<protein>
    <submittedName>
        <fullName evidence="2">Uncharacterized protein</fullName>
    </submittedName>
</protein>
<evidence type="ECO:0000256" key="1">
    <source>
        <dbReference type="SAM" id="Phobius"/>
    </source>
</evidence>
<keyword evidence="1" id="KW-0812">Transmembrane</keyword>
<dbReference type="STRING" id="459349.CLOAM1451"/>
<gene>
    <name evidence="2" type="ordered locus">CLOAM1451</name>
</gene>
<reference evidence="2 3" key="1">
    <citation type="journal article" date="2008" name="J. Bacteriol.">
        <title>'Candidatus Cloacamonas acidaminovorans': genome sequence reconstruction provides a first glimpse of a new bacterial division.</title>
        <authorList>
            <person name="Pelletier E."/>
            <person name="Kreimeyer A."/>
            <person name="Bocs S."/>
            <person name="Rouy Z."/>
            <person name="Gyapay G."/>
            <person name="Chouari R."/>
            <person name="Riviere D."/>
            <person name="Ganesan A."/>
            <person name="Daegelen P."/>
            <person name="Sghir A."/>
            <person name="Cohen G.N."/>
            <person name="Medigue C."/>
            <person name="Weissenbach J."/>
            <person name="Le Paslier D."/>
        </authorList>
    </citation>
    <scope>NUCLEOTIDE SEQUENCE [LARGE SCALE GENOMIC DNA]</scope>
    <source>
        <strain evidence="3">Evry</strain>
    </source>
</reference>